<evidence type="ECO:0000313" key="3">
    <source>
        <dbReference type="EMBL" id="KAL2286453.1"/>
    </source>
</evidence>
<evidence type="ECO:0000256" key="1">
    <source>
        <dbReference type="SAM" id="MobiDB-lite"/>
    </source>
</evidence>
<sequence length="378" mass="41184">MLDNSTAAIAEHEILAARQDPVGAIAIIGLIIGIIGLLESSLFTYSAVVGLGKPDGWVPPPKSWGKPWPFSIATGLDGPKPNETDPLSGAGGPFPDVHLFNDIGEYLGAPKDRNLYIGHNRAIPLDIFPVNVHKHEGQYASFAILAGKGNGRDPLCIVDFGLGLPNYHSGVYRKNANGTVPCFWLGGYGVQGIQVHLPSHTFGQTSIPFEDINKTKETAHDWFCNRPAVLSLWEELPPRHKVPGLLVKDLQKRGGRTLKDTEDLHRNKKQLQPGSRSASSRGGFPSPHENTVTIAHELPGLSASELCQDALSMGPDFVNIPQGKFCRMSDKTLWPTCDHRSQVGPTDDCFDVDSRQLVIGGKVTRSKPYSKEIHYPLE</sequence>
<comment type="caution">
    <text evidence="3">The sequence shown here is derived from an EMBL/GenBank/DDBJ whole genome shotgun (WGS) entry which is preliminary data.</text>
</comment>
<evidence type="ECO:0000256" key="2">
    <source>
        <dbReference type="SAM" id="Phobius"/>
    </source>
</evidence>
<reference evidence="3 4" key="1">
    <citation type="submission" date="2024-03" db="EMBL/GenBank/DDBJ databases">
        <title>A high-quality draft genome sequence of Diaporthe vaccinii, a causative agent of upright dieback and viscid rot disease in cranberry plants.</title>
        <authorList>
            <person name="Sarrasin M."/>
            <person name="Lang B.F."/>
            <person name="Burger G."/>
        </authorList>
    </citation>
    <scope>NUCLEOTIDE SEQUENCE [LARGE SCALE GENOMIC DNA]</scope>
    <source>
        <strain evidence="3 4">IS7</strain>
    </source>
</reference>
<keyword evidence="2" id="KW-0472">Membrane</keyword>
<feature type="transmembrane region" description="Helical" evidence="2">
    <location>
        <begin position="21"/>
        <end position="38"/>
    </location>
</feature>
<keyword evidence="2" id="KW-1133">Transmembrane helix</keyword>
<dbReference type="EMBL" id="JBAWTH010000024">
    <property type="protein sequence ID" value="KAL2286453.1"/>
    <property type="molecule type" value="Genomic_DNA"/>
</dbReference>
<feature type="region of interest" description="Disordered" evidence="1">
    <location>
        <begin position="256"/>
        <end position="291"/>
    </location>
</feature>
<feature type="compositionally biased region" description="Polar residues" evidence="1">
    <location>
        <begin position="270"/>
        <end position="280"/>
    </location>
</feature>
<evidence type="ECO:0000313" key="4">
    <source>
        <dbReference type="Proteomes" id="UP001600888"/>
    </source>
</evidence>
<protein>
    <submittedName>
        <fullName evidence="3">Uncharacterized protein</fullName>
    </submittedName>
</protein>
<proteinExistence type="predicted"/>
<gene>
    <name evidence="3" type="ORF">FJTKL_06824</name>
</gene>
<accession>A0ABR4EVK3</accession>
<keyword evidence="4" id="KW-1185">Reference proteome</keyword>
<dbReference type="Proteomes" id="UP001600888">
    <property type="component" value="Unassembled WGS sequence"/>
</dbReference>
<organism evidence="3 4">
    <name type="scientific">Diaporthe vaccinii</name>
    <dbReference type="NCBI Taxonomy" id="105482"/>
    <lineage>
        <taxon>Eukaryota</taxon>
        <taxon>Fungi</taxon>
        <taxon>Dikarya</taxon>
        <taxon>Ascomycota</taxon>
        <taxon>Pezizomycotina</taxon>
        <taxon>Sordariomycetes</taxon>
        <taxon>Sordariomycetidae</taxon>
        <taxon>Diaporthales</taxon>
        <taxon>Diaporthaceae</taxon>
        <taxon>Diaporthe</taxon>
        <taxon>Diaporthe eres species complex</taxon>
    </lineage>
</organism>
<name>A0ABR4EVK3_9PEZI</name>
<keyword evidence="2" id="KW-0812">Transmembrane</keyword>
<feature type="compositionally biased region" description="Basic and acidic residues" evidence="1">
    <location>
        <begin position="256"/>
        <end position="265"/>
    </location>
</feature>